<feature type="region of interest" description="Disordered" evidence="1">
    <location>
        <begin position="91"/>
        <end position="130"/>
    </location>
</feature>
<reference evidence="2 3" key="1">
    <citation type="submission" date="2023-03" db="EMBL/GenBank/DDBJ databases">
        <title>WGS of Gossypium arboreum.</title>
        <authorList>
            <person name="Yu D."/>
        </authorList>
    </citation>
    <scope>NUCLEOTIDE SEQUENCE [LARGE SCALE GENOMIC DNA]</scope>
    <source>
        <tissue evidence="2">Leaf</tissue>
    </source>
</reference>
<proteinExistence type="predicted"/>
<evidence type="ECO:0000256" key="1">
    <source>
        <dbReference type="SAM" id="MobiDB-lite"/>
    </source>
</evidence>
<protein>
    <submittedName>
        <fullName evidence="2">Uncharacterized protein</fullName>
    </submittedName>
</protein>
<name>A0ABR0QUJ3_GOSAR</name>
<comment type="caution">
    <text evidence="2">The sequence shown here is derived from an EMBL/GenBank/DDBJ whole genome shotgun (WGS) entry which is preliminary data.</text>
</comment>
<sequence>MTVAKSMVKLGLGKYKIGSSKSEERDVREKDHKEDTDGNGIDDNDGKALGLGSSARGVEAKEAKCKKKPVECFLCHGQHRLRKCPRKFVIEGDNGADNEPKKLGSSNRKVEAKRAKEGKKNQNCPKQSKSIVVKEKASPELVKSSEGLPHEEEVSLSSNLGEKVTIKIVKLRTMRLNSSKTMELGESSVRLSPMEEVNLASDLEGKTAIQTVKLRSMRLISVDTSKGLSLMKGVGCASKFGKVVIQIGQLT</sequence>
<dbReference type="Proteomes" id="UP001358586">
    <property type="component" value="Chromosome 2"/>
</dbReference>
<feature type="compositionally biased region" description="Basic and acidic residues" evidence="1">
    <location>
        <begin position="98"/>
        <end position="120"/>
    </location>
</feature>
<evidence type="ECO:0000313" key="2">
    <source>
        <dbReference type="EMBL" id="KAK5842985.1"/>
    </source>
</evidence>
<accession>A0ABR0QUJ3</accession>
<feature type="compositionally biased region" description="Basic and acidic residues" evidence="1">
    <location>
        <begin position="21"/>
        <end position="36"/>
    </location>
</feature>
<feature type="region of interest" description="Disordered" evidence="1">
    <location>
        <begin position="19"/>
        <end position="62"/>
    </location>
</feature>
<dbReference type="EMBL" id="JARKNE010000002">
    <property type="protein sequence ID" value="KAK5842985.1"/>
    <property type="molecule type" value="Genomic_DNA"/>
</dbReference>
<feature type="compositionally biased region" description="Polar residues" evidence="1">
    <location>
        <begin position="121"/>
        <end position="130"/>
    </location>
</feature>
<gene>
    <name evidence="2" type="ORF">PVK06_005409</name>
</gene>
<evidence type="ECO:0000313" key="3">
    <source>
        <dbReference type="Proteomes" id="UP001358586"/>
    </source>
</evidence>
<keyword evidence="3" id="KW-1185">Reference proteome</keyword>
<organism evidence="2 3">
    <name type="scientific">Gossypium arboreum</name>
    <name type="common">Tree cotton</name>
    <name type="synonym">Gossypium nanking</name>
    <dbReference type="NCBI Taxonomy" id="29729"/>
    <lineage>
        <taxon>Eukaryota</taxon>
        <taxon>Viridiplantae</taxon>
        <taxon>Streptophyta</taxon>
        <taxon>Embryophyta</taxon>
        <taxon>Tracheophyta</taxon>
        <taxon>Spermatophyta</taxon>
        <taxon>Magnoliopsida</taxon>
        <taxon>eudicotyledons</taxon>
        <taxon>Gunneridae</taxon>
        <taxon>Pentapetalae</taxon>
        <taxon>rosids</taxon>
        <taxon>malvids</taxon>
        <taxon>Malvales</taxon>
        <taxon>Malvaceae</taxon>
        <taxon>Malvoideae</taxon>
        <taxon>Gossypium</taxon>
    </lineage>
</organism>